<keyword evidence="2" id="KW-1185">Reference proteome</keyword>
<dbReference type="Proteomes" id="UP000186096">
    <property type="component" value="Unassembled WGS sequence"/>
</dbReference>
<gene>
    <name evidence="1" type="ORF">SAMN05421833_109129</name>
</gene>
<reference evidence="2" key="1">
    <citation type="submission" date="2017-01" db="EMBL/GenBank/DDBJ databases">
        <authorList>
            <person name="Varghese N."/>
            <person name="Submissions S."/>
        </authorList>
    </citation>
    <scope>NUCLEOTIDE SEQUENCE [LARGE SCALE GENOMIC DNA]</scope>
    <source>
        <strain evidence="2">ATCC 12950</strain>
    </source>
</reference>
<organism evidence="1 2">
    <name type="scientific">Microbispora rosea</name>
    <dbReference type="NCBI Taxonomy" id="58117"/>
    <lineage>
        <taxon>Bacteria</taxon>
        <taxon>Bacillati</taxon>
        <taxon>Actinomycetota</taxon>
        <taxon>Actinomycetes</taxon>
        <taxon>Streptosporangiales</taxon>
        <taxon>Streptosporangiaceae</taxon>
        <taxon>Microbispora</taxon>
    </lineage>
</organism>
<protein>
    <submittedName>
        <fullName evidence="1">Uncharacterized protein</fullName>
    </submittedName>
</protein>
<evidence type="ECO:0000313" key="1">
    <source>
        <dbReference type="EMBL" id="SIR46117.1"/>
    </source>
</evidence>
<dbReference type="AlphaFoldDB" id="A0A1N7B4E2"/>
<proteinExistence type="predicted"/>
<evidence type="ECO:0000313" key="2">
    <source>
        <dbReference type="Proteomes" id="UP000186096"/>
    </source>
</evidence>
<accession>A0A1N7B4E2</accession>
<name>A0A1N7B4E2_9ACTN</name>
<dbReference type="EMBL" id="FTNI01000009">
    <property type="protein sequence ID" value="SIR46117.1"/>
    <property type="molecule type" value="Genomic_DNA"/>
</dbReference>
<sequence length="70" mass="8419">MDRFATCAELSLAIHNISILEELHQQITGPDSWERAIRDALGCYWWMKDEYRLTWKPPDFMNAWLPRSRH</sequence>